<keyword evidence="10" id="KW-1185">Reference proteome</keyword>
<dbReference type="SUPFAM" id="SSF51905">
    <property type="entry name" value="FAD/NAD(P)-binding domain"/>
    <property type="match status" value="1"/>
</dbReference>
<keyword evidence="1" id="KW-0004">4Fe-4S</keyword>
<feature type="signal peptide" evidence="6">
    <location>
        <begin position="1"/>
        <end position="32"/>
    </location>
</feature>
<evidence type="ECO:0000256" key="5">
    <source>
        <dbReference type="ARBA" id="ARBA00023014"/>
    </source>
</evidence>
<evidence type="ECO:0000256" key="6">
    <source>
        <dbReference type="SAM" id="SignalP"/>
    </source>
</evidence>
<dbReference type="InterPro" id="IPR039650">
    <property type="entry name" value="HdrA-like"/>
</dbReference>
<evidence type="ECO:0000256" key="3">
    <source>
        <dbReference type="ARBA" id="ARBA00023002"/>
    </source>
</evidence>
<keyword evidence="2" id="KW-0479">Metal-binding</keyword>
<dbReference type="InterPro" id="IPR036188">
    <property type="entry name" value="FAD/NAD-bd_sf"/>
</dbReference>
<evidence type="ECO:0000313" key="7">
    <source>
        <dbReference type="EMBL" id="MBD1261667.1"/>
    </source>
</evidence>
<keyword evidence="5" id="KW-0411">Iron-sulfur</keyword>
<evidence type="ECO:0000313" key="10">
    <source>
        <dbReference type="Proteomes" id="UP000651837"/>
    </source>
</evidence>
<keyword evidence="3" id="KW-0560">Oxidoreductase</keyword>
<reference evidence="7 10" key="2">
    <citation type="submission" date="2020-07" db="EMBL/GenBank/DDBJ databases">
        <title>The draft genome sequence of Maribacter polysiphoniae KCTC 22021.</title>
        <authorList>
            <person name="Mu L."/>
        </authorList>
    </citation>
    <scope>NUCLEOTIDE SEQUENCE [LARGE SCALE GENOMIC DNA]</scope>
    <source>
        <strain evidence="7 10">KCTC 22021</strain>
    </source>
</reference>
<dbReference type="GO" id="GO:0016491">
    <property type="term" value="F:oxidoreductase activity"/>
    <property type="evidence" value="ECO:0007669"/>
    <property type="project" value="UniProtKB-KW"/>
</dbReference>
<organism evidence="8 9">
    <name type="scientific">Maribacter polysiphoniae</name>
    <dbReference type="NCBI Taxonomy" id="429344"/>
    <lineage>
        <taxon>Bacteria</taxon>
        <taxon>Pseudomonadati</taxon>
        <taxon>Bacteroidota</taxon>
        <taxon>Flavobacteriia</taxon>
        <taxon>Flavobacteriales</taxon>
        <taxon>Flavobacteriaceae</taxon>
        <taxon>Maribacter</taxon>
    </lineage>
</organism>
<dbReference type="PANTHER" id="PTHR43498:SF1">
    <property type="entry name" value="COB--COM HETERODISULFIDE REDUCTASE IRON-SULFUR SUBUNIT A"/>
    <property type="match status" value="1"/>
</dbReference>
<accession>A0A316DZ60</accession>
<dbReference type="EMBL" id="JACWLN010000006">
    <property type="protein sequence ID" value="MBD1261667.1"/>
    <property type="molecule type" value="Genomic_DNA"/>
</dbReference>
<proteinExistence type="predicted"/>
<evidence type="ECO:0000256" key="1">
    <source>
        <dbReference type="ARBA" id="ARBA00022485"/>
    </source>
</evidence>
<protein>
    <submittedName>
        <fullName evidence="7 8">FAD-dependent oxidoreductase</fullName>
    </submittedName>
</protein>
<dbReference type="PANTHER" id="PTHR43498">
    <property type="entry name" value="FERREDOXIN:COB-COM HETERODISULFIDE REDUCTASE SUBUNIT A"/>
    <property type="match status" value="1"/>
</dbReference>
<dbReference type="Proteomes" id="UP000245667">
    <property type="component" value="Unassembled WGS sequence"/>
</dbReference>
<dbReference type="GO" id="GO:0046872">
    <property type="term" value="F:metal ion binding"/>
    <property type="evidence" value="ECO:0007669"/>
    <property type="project" value="UniProtKB-KW"/>
</dbReference>
<dbReference type="Proteomes" id="UP000651837">
    <property type="component" value="Unassembled WGS sequence"/>
</dbReference>
<dbReference type="Gene3D" id="3.50.50.60">
    <property type="entry name" value="FAD/NAD(P)-binding domain"/>
    <property type="match status" value="1"/>
</dbReference>
<keyword evidence="6" id="KW-0732">Signal</keyword>
<dbReference type="EMBL" id="QGGQ01000007">
    <property type="protein sequence ID" value="PWK22529.1"/>
    <property type="molecule type" value="Genomic_DNA"/>
</dbReference>
<sequence length="580" mass="65209">MGDKKLNIRKFSRAKNLPYLFLVFLFCFSLQGQTNKTTDAAEFDVVIYGGTSAGVAAALQSSRLGKSVVLIEPTNRIGGLTTGGLGQTDIGNKQAIGGISREFYENIKKYYDDPKNWKWEKKSDYMDSGQTQTKEGEASMWTFEPSAALSVYKALMDKEKIEMVYNERLNRDSGVKKVNGRIESITMESGKTFIGKVYLDATYEGDLMASAGVSYAIGREGNDEYGETLNGVQANSINRTLTGMVSINAYNHNLIPGVDPYVEKGNPTSGFLPNVNGKPGLEGEGDKKIQAYCFRMCLTDHPENRIPFKKPANYDELDYELLFRNYEARKGSVRDMYNYGGYILPIIYSSMPNRKTDSNNKYGFSTDYIGKNYDYPEATYAEREKIIEDHRNYQMGLMWTLANHPRIPKEVREEASKWGTSKDEFERQDGWQQQLYIREARRMVSTYVMTQKNCEALVVAEDPIGLAAYGMDSHNVQRYVDANGYVQNEGNVEAHGFKPYPISYRSLVPKKEECTNLIVPVCVSATHIAFGSIRMEPVFMVLGQSAATAAALAIDANTDVQEVPYPELREALLKDGQRLR</sequence>
<dbReference type="AlphaFoldDB" id="A0A316DZ60"/>
<keyword evidence="4" id="KW-0408">Iron</keyword>
<evidence type="ECO:0000256" key="4">
    <source>
        <dbReference type="ARBA" id="ARBA00023004"/>
    </source>
</evidence>
<reference evidence="8 9" key="1">
    <citation type="submission" date="2018-05" db="EMBL/GenBank/DDBJ databases">
        <title>Genomic Encyclopedia of Archaeal and Bacterial Type Strains, Phase II (KMG-II): from individual species to whole genera.</title>
        <authorList>
            <person name="Goeker M."/>
        </authorList>
    </citation>
    <scope>NUCLEOTIDE SEQUENCE [LARGE SCALE GENOMIC DNA]</scope>
    <source>
        <strain evidence="8 9">DSM 23514</strain>
    </source>
</reference>
<evidence type="ECO:0000313" key="8">
    <source>
        <dbReference type="EMBL" id="PWK22529.1"/>
    </source>
</evidence>
<dbReference type="Pfam" id="PF12831">
    <property type="entry name" value="FAD_oxidored"/>
    <property type="match status" value="1"/>
</dbReference>
<dbReference type="GO" id="GO:0051539">
    <property type="term" value="F:4 iron, 4 sulfur cluster binding"/>
    <property type="evidence" value="ECO:0007669"/>
    <property type="project" value="UniProtKB-KW"/>
</dbReference>
<feature type="chain" id="PRO_5016382454" evidence="6">
    <location>
        <begin position="33"/>
        <end position="580"/>
    </location>
</feature>
<comment type="caution">
    <text evidence="8">The sequence shown here is derived from an EMBL/GenBank/DDBJ whole genome shotgun (WGS) entry which is preliminary data.</text>
</comment>
<gene>
    <name evidence="7" type="ORF">HZY62_13765</name>
    <name evidence="8" type="ORF">LX92_03004</name>
</gene>
<evidence type="ECO:0000256" key="2">
    <source>
        <dbReference type="ARBA" id="ARBA00022723"/>
    </source>
</evidence>
<dbReference type="OrthoDB" id="668499at2"/>
<dbReference type="RefSeq" id="WP_109652434.1">
    <property type="nucleotide sequence ID" value="NZ_JACWLN010000006.1"/>
</dbReference>
<evidence type="ECO:0000313" key="9">
    <source>
        <dbReference type="Proteomes" id="UP000245667"/>
    </source>
</evidence>
<name>A0A316DZ60_9FLAO</name>